<evidence type="ECO:0000256" key="4">
    <source>
        <dbReference type="ARBA" id="ARBA00022989"/>
    </source>
</evidence>
<feature type="transmembrane region" description="Helical" evidence="6">
    <location>
        <begin position="6"/>
        <end position="34"/>
    </location>
</feature>
<feature type="transmembrane region" description="Helical" evidence="6">
    <location>
        <begin position="340"/>
        <end position="359"/>
    </location>
</feature>
<keyword evidence="4 6" id="KW-1133">Transmembrane helix</keyword>
<keyword evidence="5 6" id="KW-0472">Membrane</keyword>
<dbReference type="GO" id="GO:0055085">
    <property type="term" value="P:transmembrane transport"/>
    <property type="evidence" value="ECO:0007669"/>
    <property type="project" value="InterPro"/>
</dbReference>
<dbReference type="Proteomes" id="UP000631694">
    <property type="component" value="Unassembled WGS sequence"/>
</dbReference>
<evidence type="ECO:0000256" key="6">
    <source>
        <dbReference type="SAM" id="Phobius"/>
    </source>
</evidence>
<evidence type="ECO:0000313" key="7">
    <source>
        <dbReference type="EMBL" id="MBH0239699.1"/>
    </source>
</evidence>
<sequence>MIGRTLFRYIAGLFLRWILGLFAGIILLTFLIDLLEVLRSAASKPNFNLASVVAVSALRIPALSEQVLPFAVLLGSMASLVNLSRRSELVVSRSAGLSVWQFSAPGVIVALVIGIFATTVYNPMATAMKAQSDRIAAEAVGRVSSILGDASSSTWLRQHTEEGDSIVRVGGVLDGGRVILAPVFWNFDATGRLARRVEASSAELGDGRFTLTDARIWDVEGEPRTAERLEIPSALTPQQVSERLSSPTAVSFWRLPTVISQAANAGLPPYRFSLQYHSLIARPALLAAMVLIAATVSLGSSRMGNGGRMILGGIAAGFMLYVGTEIFRDLGSEGLVPPMLAAWAPAAIALSLGSTVLLFREDG</sequence>
<protein>
    <submittedName>
        <fullName evidence="7">LPS export ABC transporter permease LptG</fullName>
    </submittedName>
</protein>
<dbReference type="Pfam" id="PF03739">
    <property type="entry name" value="LptF_LptG"/>
    <property type="match status" value="1"/>
</dbReference>
<feature type="transmembrane region" description="Helical" evidence="6">
    <location>
        <begin position="310"/>
        <end position="328"/>
    </location>
</feature>
<keyword evidence="8" id="KW-1185">Reference proteome</keyword>
<comment type="caution">
    <text evidence="7">The sequence shown here is derived from an EMBL/GenBank/DDBJ whole genome shotgun (WGS) entry which is preliminary data.</text>
</comment>
<dbReference type="InterPro" id="IPR005495">
    <property type="entry name" value="LptG/LptF_permease"/>
</dbReference>
<proteinExistence type="predicted"/>
<keyword evidence="2" id="KW-1003">Cell membrane</keyword>
<accession>A0A931I522</accession>
<dbReference type="GO" id="GO:0015920">
    <property type="term" value="P:lipopolysaccharide transport"/>
    <property type="evidence" value="ECO:0007669"/>
    <property type="project" value="TreeGrafter"/>
</dbReference>
<keyword evidence="3 6" id="KW-0812">Transmembrane</keyword>
<evidence type="ECO:0000256" key="3">
    <source>
        <dbReference type="ARBA" id="ARBA00022692"/>
    </source>
</evidence>
<feature type="transmembrane region" description="Helical" evidence="6">
    <location>
        <begin position="279"/>
        <end position="298"/>
    </location>
</feature>
<dbReference type="RefSeq" id="WP_197312781.1">
    <property type="nucleotide sequence ID" value="NZ_JADZLT010000056.1"/>
</dbReference>
<dbReference type="PANTHER" id="PTHR33529:SF2">
    <property type="entry name" value="LIPOPOLYSACCHARIDE EXPORT SYSTEM PERMEASE PROTEIN LPTG"/>
    <property type="match status" value="1"/>
</dbReference>
<gene>
    <name evidence="7" type="primary">lptG</name>
    <name evidence="7" type="ORF">I5731_17905</name>
</gene>
<comment type="subcellular location">
    <subcellularLocation>
        <location evidence="1">Cell membrane</location>
        <topology evidence="1">Multi-pass membrane protein</topology>
    </subcellularLocation>
</comment>
<organism evidence="7 8">
    <name type="scientific">Methylobrevis albus</name>
    <dbReference type="NCBI Taxonomy" id="2793297"/>
    <lineage>
        <taxon>Bacteria</taxon>
        <taxon>Pseudomonadati</taxon>
        <taxon>Pseudomonadota</taxon>
        <taxon>Alphaproteobacteria</taxon>
        <taxon>Hyphomicrobiales</taxon>
        <taxon>Pleomorphomonadaceae</taxon>
        <taxon>Methylobrevis</taxon>
    </lineage>
</organism>
<dbReference type="PANTHER" id="PTHR33529">
    <property type="entry name" value="SLR0882 PROTEIN-RELATED"/>
    <property type="match status" value="1"/>
</dbReference>
<dbReference type="InterPro" id="IPR030923">
    <property type="entry name" value="LptG"/>
</dbReference>
<feature type="transmembrane region" description="Helical" evidence="6">
    <location>
        <begin position="68"/>
        <end position="85"/>
    </location>
</feature>
<evidence type="ECO:0000313" key="8">
    <source>
        <dbReference type="Proteomes" id="UP000631694"/>
    </source>
</evidence>
<dbReference type="EMBL" id="JADZLT010000056">
    <property type="protein sequence ID" value="MBH0239699.1"/>
    <property type="molecule type" value="Genomic_DNA"/>
</dbReference>
<evidence type="ECO:0000256" key="5">
    <source>
        <dbReference type="ARBA" id="ARBA00023136"/>
    </source>
</evidence>
<evidence type="ECO:0000256" key="1">
    <source>
        <dbReference type="ARBA" id="ARBA00004651"/>
    </source>
</evidence>
<name>A0A931I522_9HYPH</name>
<dbReference type="NCBIfam" id="TIGR04408">
    <property type="entry name" value="LptG_lptG"/>
    <property type="match status" value="1"/>
</dbReference>
<dbReference type="GO" id="GO:0043190">
    <property type="term" value="C:ATP-binding cassette (ABC) transporter complex"/>
    <property type="evidence" value="ECO:0007669"/>
    <property type="project" value="InterPro"/>
</dbReference>
<dbReference type="AlphaFoldDB" id="A0A931I522"/>
<feature type="transmembrane region" description="Helical" evidence="6">
    <location>
        <begin position="97"/>
        <end position="121"/>
    </location>
</feature>
<evidence type="ECO:0000256" key="2">
    <source>
        <dbReference type="ARBA" id="ARBA00022475"/>
    </source>
</evidence>
<reference evidence="7" key="1">
    <citation type="submission" date="2020-12" db="EMBL/GenBank/DDBJ databases">
        <title>Methylobrevis albus sp. nov., isolated from fresh water lack sediment.</title>
        <authorList>
            <person name="Zou Q."/>
        </authorList>
    </citation>
    <scope>NUCLEOTIDE SEQUENCE</scope>
    <source>
        <strain evidence="7">L22</strain>
    </source>
</reference>